<proteinExistence type="predicted"/>
<reference evidence="2" key="2">
    <citation type="journal article" date="2021" name="PeerJ">
        <title>Extensive microbial diversity within the chicken gut microbiome revealed by metagenomics and culture.</title>
        <authorList>
            <person name="Gilroy R."/>
            <person name="Ravi A."/>
            <person name="Getino M."/>
            <person name="Pursley I."/>
            <person name="Horton D.L."/>
            <person name="Alikhan N.F."/>
            <person name="Baker D."/>
            <person name="Gharbi K."/>
            <person name="Hall N."/>
            <person name="Watson M."/>
            <person name="Adriaenssens E.M."/>
            <person name="Foster-Nyarko E."/>
            <person name="Jarju S."/>
            <person name="Secka A."/>
            <person name="Antonio M."/>
            <person name="Oren A."/>
            <person name="Chaudhuri R.R."/>
            <person name="La Ragione R."/>
            <person name="Hildebrand F."/>
            <person name="Pallen M.J."/>
        </authorList>
    </citation>
    <scope>NUCLEOTIDE SEQUENCE</scope>
    <source>
        <strain evidence="2">ChiGjej1B1-19959</strain>
    </source>
</reference>
<evidence type="ECO:0000313" key="2">
    <source>
        <dbReference type="EMBL" id="HIU36202.1"/>
    </source>
</evidence>
<reference evidence="2" key="1">
    <citation type="submission" date="2020-10" db="EMBL/GenBank/DDBJ databases">
        <authorList>
            <person name="Gilroy R."/>
        </authorList>
    </citation>
    <scope>NUCLEOTIDE SEQUENCE</scope>
    <source>
        <strain evidence="2">ChiGjej1B1-19959</strain>
    </source>
</reference>
<keyword evidence="1" id="KW-1133">Transmembrane helix</keyword>
<feature type="transmembrane region" description="Helical" evidence="1">
    <location>
        <begin position="66"/>
        <end position="86"/>
    </location>
</feature>
<evidence type="ECO:0008006" key="4">
    <source>
        <dbReference type="Google" id="ProtNLM"/>
    </source>
</evidence>
<dbReference type="AlphaFoldDB" id="A0A9D1IHL4"/>
<evidence type="ECO:0000256" key="1">
    <source>
        <dbReference type="SAM" id="Phobius"/>
    </source>
</evidence>
<keyword evidence="1" id="KW-0472">Membrane</keyword>
<name>A0A9D1IHL4_9FIRM</name>
<feature type="transmembrane region" description="Helical" evidence="1">
    <location>
        <begin position="92"/>
        <end position="116"/>
    </location>
</feature>
<organism evidence="2 3">
    <name type="scientific">Candidatus Fimenecus excrementigallinarum</name>
    <dbReference type="NCBI Taxonomy" id="2840816"/>
    <lineage>
        <taxon>Bacteria</taxon>
        <taxon>Bacillati</taxon>
        <taxon>Bacillota</taxon>
        <taxon>Clostridia</taxon>
        <taxon>Candidatus Fimenecus</taxon>
    </lineage>
</organism>
<sequence length="120" mass="13303">MRKHLPAVVVSPQFLPSLFTAVNLMLAAVYCLVFFVTLDGLPDTVPLHYTNGVGFDRWGDKSELRFLGIFPGVLAVLNTIVSALLIRWKTNWLAYLSNGFMLFITLVMALVAALMLRGAM</sequence>
<comment type="caution">
    <text evidence="2">The sequence shown here is derived from an EMBL/GenBank/DDBJ whole genome shotgun (WGS) entry which is preliminary data.</text>
</comment>
<gene>
    <name evidence="2" type="ORF">IAC53_06345</name>
</gene>
<protein>
    <recommendedName>
        <fullName evidence="4">DUF1648 domain-containing protein</fullName>
    </recommendedName>
</protein>
<accession>A0A9D1IHL4</accession>
<keyword evidence="1" id="KW-0812">Transmembrane</keyword>
<dbReference type="EMBL" id="DVMW01000036">
    <property type="protein sequence ID" value="HIU36202.1"/>
    <property type="molecule type" value="Genomic_DNA"/>
</dbReference>
<feature type="transmembrane region" description="Helical" evidence="1">
    <location>
        <begin position="14"/>
        <end position="38"/>
    </location>
</feature>
<evidence type="ECO:0000313" key="3">
    <source>
        <dbReference type="Proteomes" id="UP000824071"/>
    </source>
</evidence>
<dbReference type="Proteomes" id="UP000824071">
    <property type="component" value="Unassembled WGS sequence"/>
</dbReference>